<feature type="domain" description="Protein kinase" evidence="1">
    <location>
        <begin position="1"/>
        <end position="287"/>
    </location>
</feature>
<protein>
    <recommendedName>
        <fullName evidence="1">Protein kinase domain-containing protein</fullName>
    </recommendedName>
</protein>
<comment type="caution">
    <text evidence="2">The sequence shown here is derived from an EMBL/GenBank/DDBJ whole genome shotgun (WGS) entry which is preliminary data.</text>
</comment>
<dbReference type="Pfam" id="PF07714">
    <property type="entry name" value="PK_Tyr_Ser-Thr"/>
    <property type="match status" value="1"/>
</dbReference>
<reference evidence="2 3" key="1">
    <citation type="journal article" date="2018" name="Evol. Lett.">
        <title>Horizontal gene cluster transfer increased hallucinogenic mushroom diversity.</title>
        <authorList>
            <person name="Reynolds H.T."/>
            <person name="Vijayakumar V."/>
            <person name="Gluck-Thaler E."/>
            <person name="Korotkin H.B."/>
            <person name="Matheny P.B."/>
            <person name="Slot J.C."/>
        </authorList>
    </citation>
    <scope>NUCLEOTIDE SEQUENCE [LARGE SCALE GENOMIC DNA]</scope>
    <source>
        <strain evidence="2 3">2631</strain>
    </source>
</reference>
<dbReference type="InterPro" id="IPR011009">
    <property type="entry name" value="Kinase-like_dom_sf"/>
</dbReference>
<dbReference type="GO" id="GO:0004674">
    <property type="term" value="F:protein serine/threonine kinase activity"/>
    <property type="evidence" value="ECO:0007669"/>
    <property type="project" value="TreeGrafter"/>
</dbReference>
<sequence length="310" mass="35009">MDLSLDAYTLTPTEIQLITQNTAYVLPFRSKSVPSQFDDSNGEVILSCPTNDNTTRLKPMLIGGTSPKARWGSINSILLKGFYASLDVPLLTLVSNPPRPTIVQYLSQHPEHDRHKSCVQVAEGLDYLHRHSIVHGAIRGSNILVDQDGTCVLGEFSAEHIPTQSTLTRYANWMAPELVSVQRFKAFLIDNYYYDYNGEYKMPSDIFALGCTAIEIYTDSPPDVLCIPYDQVKTHHKLADIHREPTHLEEALIPKNIMSAITSMLQLVPNRRPHSGNAFKWLEHPDRKRITSRPPVLAKSMLWQAMRTNI</sequence>
<dbReference type="InterPro" id="IPR000719">
    <property type="entry name" value="Prot_kinase_dom"/>
</dbReference>
<dbReference type="SMART" id="SM00220">
    <property type="entry name" value="S_TKc"/>
    <property type="match status" value="1"/>
</dbReference>
<accession>A0A409XDB0</accession>
<dbReference type="AlphaFoldDB" id="A0A409XDB0"/>
<keyword evidence="3" id="KW-1185">Reference proteome</keyword>
<gene>
    <name evidence="2" type="ORF">CVT25_009484</name>
</gene>
<name>A0A409XDB0_PSICY</name>
<dbReference type="InParanoid" id="A0A409XDB0"/>
<dbReference type="GO" id="GO:0005524">
    <property type="term" value="F:ATP binding"/>
    <property type="evidence" value="ECO:0007669"/>
    <property type="project" value="InterPro"/>
</dbReference>
<evidence type="ECO:0000259" key="1">
    <source>
        <dbReference type="PROSITE" id="PS50011"/>
    </source>
</evidence>
<dbReference type="InterPro" id="IPR053235">
    <property type="entry name" value="Ser_Thr_kinase"/>
</dbReference>
<dbReference type="PROSITE" id="PS50011">
    <property type="entry name" value="PROTEIN_KINASE_DOM"/>
    <property type="match status" value="1"/>
</dbReference>
<dbReference type="STRING" id="93625.A0A409XDB0"/>
<evidence type="ECO:0000313" key="2">
    <source>
        <dbReference type="EMBL" id="PPQ88720.1"/>
    </source>
</evidence>
<dbReference type="GO" id="GO:0005737">
    <property type="term" value="C:cytoplasm"/>
    <property type="evidence" value="ECO:0007669"/>
    <property type="project" value="TreeGrafter"/>
</dbReference>
<organism evidence="2 3">
    <name type="scientific">Psilocybe cyanescens</name>
    <dbReference type="NCBI Taxonomy" id="93625"/>
    <lineage>
        <taxon>Eukaryota</taxon>
        <taxon>Fungi</taxon>
        <taxon>Dikarya</taxon>
        <taxon>Basidiomycota</taxon>
        <taxon>Agaricomycotina</taxon>
        <taxon>Agaricomycetes</taxon>
        <taxon>Agaricomycetidae</taxon>
        <taxon>Agaricales</taxon>
        <taxon>Agaricineae</taxon>
        <taxon>Strophariaceae</taxon>
        <taxon>Psilocybe</taxon>
    </lineage>
</organism>
<dbReference type="OrthoDB" id="3248549at2759"/>
<dbReference type="InterPro" id="IPR001245">
    <property type="entry name" value="Ser-Thr/Tyr_kinase_cat_dom"/>
</dbReference>
<dbReference type="SUPFAM" id="SSF56112">
    <property type="entry name" value="Protein kinase-like (PK-like)"/>
    <property type="match status" value="1"/>
</dbReference>
<dbReference type="Proteomes" id="UP000283269">
    <property type="component" value="Unassembled WGS sequence"/>
</dbReference>
<dbReference type="EMBL" id="NHYD01002045">
    <property type="protein sequence ID" value="PPQ88720.1"/>
    <property type="molecule type" value="Genomic_DNA"/>
</dbReference>
<dbReference type="Gene3D" id="1.10.510.10">
    <property type="entry name" value="Transferase(Phosphotransferase) domain 1"/>
    <property type="match status" value="1"/>
</dbReference>
<evidence type="ECO:0000313" key="3">
    <source>
        <dbReference type="Proteomes" id="UP000283269"/>
    </source>
</evidence>
<proteinExistence type="predicted"/>
<dbReference type="PANTHER" id="PTHR24361">
    <property type="entry name" value="MITOGEN-ACTIVATED KINASE KINASE KINASE"/>
    <property type="match status" value="1"/>
</dbReference>